<proteinExistence type="predicted"/>
<evidence type="ECO:0000313" key="3">
    <source>
        <dbReference type="EMBL" id="MDX8420054.1"/>
    </source>
</evidence>
<dbReference type="AlphaFoldDB" id="A0AB35U526"/>
<evidence type="ECO:0000256" key="2">
    <source>
        <dbReference type="SAM" id="Phobius"/>
    </source>
</evidence>
<keyword evidence="2" id="KW-1133">Transmembrane helix</keyword>
<comment type="caution">
    <text evidence="3">The sequence shown here is derived from an EMBL/GenBank/DDBJ whole genome shotgun (WGS) entry which is preliminary data.</text>
</comment>
<keyword evidence="2" id="KW-0472">Membrane</keyword>
<reference evidence="3 4" key="1">
    <citation type="submission" date="2022-03" db="EMBL/GenBank/DDBJ databases">
        <title>Novel taxa within the pig intestine.</title>
        <authorList>
            <person name="Wylensek D."/>
            <person name="Bishof K."/>
            <person name="Afrizal A."/>
            <person name="Clavel T."/>
        </authorList>
    </citation>
    <scope>NUCLEOTIDE SEQUENCE [LARGE SCALE GENOMIC DNA]</scope>
    <source>
        <strain evidence="3 4">CLA-KB-P133</strain>
    </source>
</reference>
<feature type="transmembrane region" description="Helical" evidence="2">
    <location>
        <begin position="236"/>
        <end position="258"/>
    </location>
</feature>
<gene>
    <name evidence="3" type="ORF">MOZ60_08085</name>
</gene>
<protein>
    <submittedName>
        <fullName evidence="3">Uncharacterized protein</fullName>
    </submittedName>
</protein>
<feature type="coiled-coil region" evidence="1">
    <location>
        <begin position="131"/>
        <end position="165"/>
    </location>
</feature>
<sequence length="271" mass="31069">MDISKEEQQRRQFKDILFDLSKNQSMLQDKGKRAEMYRRLENLYYSKDSSKKFRHYYSDIFQVLDEINQHPEKGNRNFLGQNLDVLRQGYQAKNINDNGGLIDISDSIRKLYDHVNLEIARMDYSDAGDWRISQEEKLQKVRARISELNDNVAQSTEKMDNASKEYIAILGIFASIIVTFIGGITFSTSILGAINLASDYRVSLLAVLMGLVLINVLYGLFTYVDRLVNGPKQRSIKPLIIANAIFIGLLILIIFGWARGLVEIRNAHLPQ</sequence>
<name>A0AB35U526_9FIRM</name>
<keyword evidence="4" id="KW-1185">Reference proteome</keyword>
<dbReference type="EMBL" id="JALBUR010000020">
    <property type="protein sequence ID" value="MDX8420054.1"/>
    <property type="molecule type" value="Genomic_DNA"/>
</dbReference>
<keyword evidence="2" id="KW-0812">Transmembrane</keyword>
<dbReference type="Proteomes" id="UP001286174">
    <property type="component" value="Unassembled WGS sequence"/>
</dbReference>
<feature type="transmembrane region" description="Helical" evidence="2">
    <location>
        <begin position="200"/>
        <end position="224"/>
    </location>
</feature>
<feature type="transmembrane region" description="Helical" evidence="2">
    <location>
        <begin position="166"/>
        <end position="194"/>
    </location>
</feature>
<accession>A0AB35U526</accession>
<evidence type="ECO:0000256" key="1">
    <source>
        <dbReference type="SAM" id="Coils"/>
    </source>
</evidence>
<evidence type="ECO:0000313" key="4">
    <source>
        <dbReference type="Proteomes" id="UP001286174"/>
    </source>
</evidence>
<organism evidence="3 4">
    <name type="scientific">Grylomicrobium aquisgranensis</name>
    <dbReference type="NCBI Taxonomy" id="2926318"/>
    <lineage>
        <taxon>Bacteria</taxon>
        <taxon>Bacillati</taxon>
        <taxon>Bacillota</taxon>
        <taxon>Erysipelotrichia</taxon>
        <taxon>Erysipelotrichales</taxon>
        <taxon>Erysipelotrichaceae</taxon>
        <taxon>Grylomicrobium</taxon>
    </lineage>
</organism>
<dbReference type="RefSeq" id="WP_370596295.1">
    <property type="nucleotide sequence ID" value="NZ_JALBUR010000020.1"/>
</dbReference>
<keyword evidence="1" id="KW-0175">Coiled coil</keyword>